<dbReference type="InterPro" id="IPR050062">
    <property type="entry name" value="Pro-tRNA_synthetase"/>
</dbReference>
<evidence type="ECO:0000256" key="8">
    <source>
        <dbReference type="ARBA" id="ARBA00029731"/>
    </source>
</evidence>
<evidence type="ECO:0000256" key="6">
    <source>
        <dbReference type="ARBA" id="ARBA00022917"/>
    </source>
</evidence>
<dbReference type="EMBL" id="MFPS01000003">
    <property type="protein sequence ID" value="OGH60135.1"/>
    <property type="molecule type" value="Genomic_DNA"/>
</dbReference>
<dbReference type="InterPro" id="IPR045864">
    <property type="entry name" value="aa-tRNA-synth_II/BPL/LPL"/>
</dbReference>
<protein>
    <recommendedName>
        <fullName evidence="2">Proline--tRNA ligase</fullName>
        <ecNumber evidence="1">6.1.1.15</ecNumber>
    </recommendedName>
    <alternativeName>
        <fullName evidence="8">Prolyl-tRNA synthetase</fullName>
    </alternativeName>
</protein>
<dbReference type="InterPro" id="IPR044140">
    <property type="entry name" value="ProRS_anticodon_short"/>
</dbReference>
<organism evidence="11 12">
    <name type="scientific">Candidatus Magasanikbacteria bacterium RIFCSPHIGHO2_01_FULL_33_34</name>
    <dbReference type="NCBI Taxonomy" id="1798671"/>
    <lineage>
        <taxon>Bacteria</taxon>
        <taxon>Candidatus Magasanikiibacteriota</taxon>
    </lineage>
</organism>
<dbReference type="PANTHER" id="PTHR42753">
    <property type="entry name" value="MITOCHONDRIAL RIBOSOME PROTEIN L39/PROLYL-TRNA LIGASE FAMILY MEMBER"/>
    <property type="match status" value="1"/>
</dbReference>
<dbReference type="GO" id="GO:0004827">
    <property type="term" value="F:proline-tRNA ligase activity"/>
    <property type="evidence" value="ECO:0007669"/>
    <property type="project" value="UniProtKB-EC"/>
</dbReference>
<evidence type="ECO:0000256" key="7">
    <source>
        <dbReference type="ARBA" id="ARBA00023146"/>
    </source>
</evidence>
<evidence type="ECO:0000256" key="5">
    <source>
        <dbReference type="ARBA" id="ARBA00022840"/>
    </source>
</evidence>
<evidence type="ECO:0000313" key="12">
    <source>
        <dbReference type="Proteomes" id="UP000177067"/>
    </source>
</evidence>
<dbReference type="PRINTS" id="PR01046">
    <property type="entry name" value="TRNASYNTHPRO"/>
</dbReference>
<dbReference type="SUPFAM" id="SSF52954">
    <property type="entry name" value="Class II aaRS ABD-related"/>
    <property type="match status" value="1"/>
</dbReference>
<dbReference type="InterPro" id="IPR033730">
    <property type="entry name" value="ProRS_core_prok"/>
</dbReference>
<evidence type="ECO:0000256" key="4">
    <source>
        <dbReference type="ARBA" id="ARBA00022741"/>
    </source>
</evidence>
<dbReference type="CDD" id="cd00861">
    <property type="entry name" value="ProRS_anticodon_short"/>
    <property type="match status" value="1"/>
</dbReference>
<keyword evidence="3" id="KW-0436">Ligase</keyword>
<reference evidence="11 12" key="1">
    <citation type="journal article" date="2016" name="Nat. Commun.">
        <title>Thousands of microbial genomes shed light on interconnected biogeochemical processes in an aquifer system.</title>
        <authorList>
            <person name="Anantharaman K."/>
            <person name="Brown C.T."/>
            <person name="Hug L.A."/>
            <person name="Sharon I."/>
            <person name="Castelle C.J."/>
            <person name="Probst A.J."/>
            <person name="Thomas B.C."/>
            <person name="Singh A."/>
            <person name="Wilkins M.J."/>
            <person name="Karaoz U."/>
            <person name="Brodie E.L."/>
            <person name="Williams K.H."/>
            <person name="Hubbard S.S."/>
            <person name="Banfield J.F."/>
        </authorList>
    </citation>
    <scope>NUCLEOTIDE SEQUENCE [LARGE SCALE GENOMIC DNA]</scope>
</reference>
<dbReference type="GO" id="GO:0005829">
    <property type="term" value="C:cytosol"/>
    <property type="evidence" value="ECO:0007669"/>
    <property type="project" value="TreeGrafter"/>
</dbReference>
<keyword evidence="7" id="KW-0030">Aminoacyl-tRNA synthetase</keyword>
<proteinExistence type="predicted"/>
<dbReference type="PROSITE" id="PS50862">
    <property type="entry name" value="AA_TRNA_LIGASE_II"/>
    <property type="match status" value="1"/>
</dbReference>
<gene>
    <name evidence="11" type="ORF">A2725_00605</name>
</gene>
<feature type="domain" description="Aminoacyl-transfer RNA synthetases class-II family profile" evidence="10">
    <location>
        <begin position="38"/>
        <end position="312"/>
    </location>
</feature>
<keyword evidence="5" id="KW-0067">ATP-binding</keyword>
<comment type="caution">
    <text evidence="11">The sequence shown here is derived from an EMBL/GenBank/DDBJ whole genome shotgun (WGS) entry which is preliminary data.</text>
</comment>
<dbReference type="GO" id="GO:0006433">
    <property type="term" value="P:prolyl-tRNA aminoacylation"/>
    <property type="evidence" value="ECO:0007669"/>
    <property type="project" value="InterPro"/>
</dbReference>
<dbReference type="SUPFAM" id="SSF55681">
    <property type="entry name" value="Class II aaRS and biotin synthetases"/>
    <property type="match status" value="1"/>
</dbReference>
<evidence type="ECO:0000256" key="2">
    <source>
        <dbReference type="ARBA" id="ARBA00019110"/>
    </source>
</evidence>
<evidence type="ECO:0000313" key="11">
    <source>
        <dbReference type="EMBL" id="OGH60135.1"/>
    </source>
</evidence>
<dbReference type="Pfam" id="PF00587">
    <property type="entry name" value="tRNA-synt_2b"/>
    <property type="match status" value="1"/>
</dbReference>
<evidence type="ECO:0000256" key="9">
    <source>
        <dbReference type="ARBA" id="ARBA00047671"/>
    </source>
</evidence>
<accession>A0A1F6LLE7</accession>
<evidence type="ECO:0000259" key="10">
    <source>
        <dbReference type="PROSITE" id="PS50862"/>
    </source>
</evidence>
<dbReference type="InterPro" id="IPR002314">
    <property type="entry name" value="aa-tRNA-synt_IIb"/>
</dbReference>
<comment type="catalytic activity">
    <reaction evidence="9">
        <text>tRNA(Pro) + L-proline + ATP = L-prolyl-tRNA(Pro) + AMP + diphosphate</text>
        <dbReference type="Rhea" id="RHEA:14305"/>
        <dbReference type="Rhea" id="RHEA-COMP:9700"/>
        <dbReference type="Rhea" id="RHEA-COMP:9702"/>
        <dbReference type="ChEBI" id="CHEBI:30616"/>
        <dbReference type="ChEBI" id="CHEBI:33019"/>
        <dbReference type="ChEBI" id="CHEBI:60039"/>
        <dbReference type="ChEBI" id="CHEBI:78442"/>
        <dbReference type="ChEBI" id="CHEBI:78532"/>
        <dbReference type="ChEBI" id="CHEBI:456215"/>
        <dbReference type="EC" id="6.1.1.15"/>
    </reaction>
</comment>
<dbReference type="InterPro" id="IPR036621">
    <property type="entry name" value="Anticodon-bd_dom_sf"/>
</dbReference>
<dbReference type="Proteomes" id="UP000177067">
    <property type="component" value="Unassembled WGS sequence"/>
</dbReference>
<evidence type="ECO:0000256" key="1">
    <source>
        <dbReference type="ARBA" id="ARBA00012831"/>
    </source>
</evidence>
<keyword evidence="4" id="KW-0547">Nucleotide-binding</keyword>
<dbReference type="InterPro" id="IPR002316">
    <property type="entry name" value="Pro-tRNA-ligase_IIa"/>
</dbReference>
<dbReference type="EC" id="6.1.1.15" evidence="1"/>
<dbReference type="CDD" id="cd00779">
    <property type="entry name" value="ProRS_core_prok"/>
    <property type="match status" value="1"/>
</dbReference>
<evidence type="ECO:0000256" key="3">
    <source>
        <dbReference type="ARBA" id="ARBA00022598"/>
    </source>
</evidence>
<dbReference type="GO" id="GO:0005524">
    <property type="term" value="F:ATP binding"/>
    <property type="evidence" value="ECO:0007669"/>
    <property type="project" value="UniProtKB-KW"/>
</dbReference>
<dbReference type="AlphaFoldDB" id="A0A1F6LLE7"/>
<dbReference type="Gene3D" id="3.30.930.10">
    <property type="entry name" value="Bira Bifunctional Protein, Domain 2"/>
    <property type="match status" value="1"/>
</dbReference>
<sequence>MRQSKLFTKTSKETPKDEVSTNAQLLIRAGFVDKLMAGVYSYLPLGLRVLTKIQNIVREEMNNIGGQEILMPALHPKDLYDKTGRWDKIDVLFKMEGVGDKIYALGSTHEEVVTPLVQKFVKSHKDLPLSVYQIQDKFRNEPRAKSGLLRGREFNMKDMYSFHKDEADFLDYYEKSKVAYLNIFKRCGLDAIIAEADGGSFTDKLTHEFQVFTENGEDIIFSCNNCHTHRNAEIVKDKQCETCGGDLEKNKAIEVGNIFPLESRFSDSFKFTYLNKEGKAQPILMGCYGIGPSRVMGAVVEINHDDNGIIWPESIAPYSVHLISLCSESGDIKKADELYDSLTSQGVEVLYDDRVEVRAGQKFADSDLIGIPQRLVISPKTLVGDSIEVRDRETGEETIVKIKDYVQ</sequence>
<dbReference type="InterPro" id="IPR004154">
    <property type="entry name" value="Anticodon-bd"/>
</dbReference>
<dbReference type="PANTHER" id="PTHR42753:SF2">
    <property type="entry name" value="PROLINE--TRNA LIGASE"/>
    <property type="match status" value="1"/>
</dbReference>
<name>A0A1F6LLE7_9BACT</name>
<dbReference type="Pfam" id="PF03129">
    <property type="entry name" value="HGTP_anticodon"/>
    <property type="match status" value="1"/>
</dbReference>
<keyword evidence="6" id="KW-0648">Protein biosynthesis</keyword>
<dbReference type="Gene3D" id="3.40.50.800">
    <property type="entry name" value="Anticodon-binding domain"/>
    <property type="match status" value="1"/>
</dbReference>
<dbReference type="InterPro" id="IPR006195">
    <property type="entry name" value="aa-tRNA-synth_II"/>
</dbReference>